<dbReference type="EMBL" id="WWCO01000003">
    <property type="protein sequence ID" value="MYM33756.1"/>
    <property type="molecule type" value="Genomic_DNA"/>
</dbReference>
<gene>
    <name evidence="2" type="ORF">GTP38_05315</name>
</gene>
<proteinExistence type="predicted"/>
<name>A0ABW9V224_9BURK</name>
<evidence type="ECO:0000313" key="3">
    <source>
        <dbReference type="Proteomes" id="UP000449678"/>
    </source>
</evidence>
<dbReference type="Proteomes" id="UP000449678">
    <property type="component" value="Unassembled WGS sequence"/>
</dbReference>
<keyword evidence="3" id="KW-1185">Reference proteome</keyword>
<evidence type="ECO:0000313" key="2">
    <source>
        <dbReference type="EMBL" id="MYM33756.1"/>
    </source>
</evidence>
<dbReference type="Pfam" id="PF01381">
    <property type="entry name" value="HTH_3"/>
    <property type="match status" value="1"/>
</dbReference>
<protein>
    <submittedName>
        <fullName evidence="2">Helix-turn-helix domain-containing protein</fullName>
    </submittedName>
</protein>
<accession>A0ABW9V224</accession>
<feature type="domain" description="HTH cro/C1-type" evidence="1">
    <location>
        <begin position="18"/>
        <end position="51"/>
    </location>
</feature>
<organism evidence="2 3">
    <name type="scientific">Duganella lactea</name>
    <dbReference type="NCBI Taxonomy" id="2692173"/>
    <lineage>
        <taxon>Bacteria</taxon>
        <taxon>Pseudomonadati</taxon>
        <taxon>Pseudomonadota</taxon>
        <taxon>Betaproteobacteria</taxon>
        <taxon>Burkholderiales</taxon>
        <taxon>Oxalobacteraceae</taxon>
        <taxon>Telluria group</taxon>
        <taxon>Duganella</taxon>
    </lineage>
</organism>
<sequence>MLTTSLPHRDDPGFRQALKATREARGLSQYALAKAARIATVMIARYENEHHAYATLPGTATWTKLNDVLFGAPPPAGVALDNATTEEIINELKRRGATTVAITW</sequence>
<dbReference type="CDD" id="cd00093">
    <property type="entry name" value="HTH_XRE"/>
    <property type="match status" value="1"/>
</dbReference>
<dbReference type="InterPro" id="IPR010982">
    <property type="entry name" value="Lambda_DNA-bd_dom_sf"/>
</dbReference>
<evidence type="ECO:0000259" key="1">
    <source>
        <dbReference type="PROSITE" id="PS50943"/>
    </source>
</evidence>
<dbReference type="InterPro" id="IPR001387">
    <property type="entry name" value="Cro/C1-type_HTH"/>
</dbReference>
<reference evidence="2 3" key="1">
    <citation type="submission" date="2019-12" db="EMBL/GenBank/DDBJ databases">
        <title>Novel species isolated from a subtropical stream in China.</title>
        <authorList>
            <person name="Lu H."/>
        </authorList>
    </citation>
    <scope>NUCLEOTIDE SEQUENCE [LARGE SCALE GENOMIC DNA]</scope>
    <source>
        <strain evidence="2 3">FT94W</strain>
    </source>
</reference>
<comment type="caution">
    <text evidence="2">The sequence shown here is derived from an EMBL/GenBank/DDBJ whole genome shotgun (WGS) entry which is preliminary data.</text>
</comment>
<dbReference type="Gene3D" id="1.10.260.40">
    <property type="entry name" value="lambda repressor-like DNA-binding domains"/>
    <property type="match status" value="1"/>
</dbReference>
<dbReference type="PROSITE" id="PS50943">
    <property type="entry name" value="HTH_CROC1"/>
    <property type="match status" value="1"/>
</dbReference>
<dbReference type="SUPFAM" id="SSF47413">
    <property type="entry name" value="lambda repressor-like DNA-binding domains"/>
    <property type="match status" value="1"/>
</dbReference>